<dbReference type="GO" id="GO:0016787">
    <property type="term" value="F:hydrolase activity"/>
    <property type="evidence" value="ECO:0007669"/>
    <property type="project" value="UniProtKB-KW"/>
</dbReference>
<evidence type="ECO:0000259" key="9">
    <source>
        <dbReference type="Pfam" id="PF12776"/>
    </source>
</evidence>
<comment type="cofactor">
    <cofactor evidence="1">
        <name>a divalent metal cation</name>
        <dbReference type="ChEBI" id="CHEBI:60240"/>
    </cofactor>
</comment>
<dbReference type="InterPro" id="IPR027806">
    <property type="entry name" value="HARBI1_dom"/>
</dbReference>
<dbReference type="Pfam" id="PF26138">
    <property type="entry name" value="DUF8040"/>
    <property type="match status" value="1"/>
</dbReference>
<gene>
    <name evidence="12" type="ORF">URODEC1_LOCUS66866</name>
</gene>
<dbReference type="GO" id="GO:0004518">
    <property type="term" value="F:nuclease activity"/>
    <property type="evidence" value="ECO:0007669"/>
    <property type="project" value="UniProtKB-KW"/>
</dbReference>
<keyword evidence="6" id="KW-0378">Hydrolase</keyword>
<dbReference type="AlphaFoldDB" id="A0ABC9BMP4"/>
<accession>A0ABC9BMP4</accession>
<evidence type="ECO:0000256" key="7">
    <source>
        <dbReference type="ARBA" id="ARBA00023242"/>
    </source>
</evidence>
<evidence type="ECO:0000256" key="4">
    <source>
        <dbReference type="ARBA" id="ARBA00022722"/>
    </source>
</evidence>
<dbReference type="EMBL" id="OZ075136">
    <property type="protein sequence ID" value="CAL5004389.1"/>
    <property type="molecule type" value="Genomic_DNA"/>
</dbReference>
<name>A0ABC9BMP4_9POAL</name>
<comment type="subcellular location">
    <subcellularLocation>
        <location evidence="2">Nucleus</location>
    </subcellularLocation>
</comment>
<keyword evidence="4" id="KW-0540">Nuclease</keyword>
<evidence type="ECO:0000259" key="11">
    <source>
        <dbReference type="Pfam" id="PF26138"/>
    </source>
</evidence>
<feature type="region of interest" description="Disordered" evidence="8">
    <location>
        <begin position="494"/>
        <end position="524"/>
    </location>
</feature>
<keyword evidence="13" id="KW-1185">Reference proteome</keyword>
<dbReference type="InterPro" id="IPR058353">
    <property type="entry name" value="DUF8040"/>
</dbReference>
<evidence type="ECO:0000259" key="10">
    <source>
        <dbReference type="Pfam" id="PF13359"/>
    </source>
</evidence>
<organism evidence="12 13">
    <name type="scientific">Urochloa decumbens</name>
    <dbReference type="NCBI Taxonomy" id="240449"/>
    <lineage>
        <taxon>Eukaryota</taxon>
        <taxon>Viridiplantae</taxon>
        <taxon>Streptophyta</taxon>
        <taxon>Embryophyta</taxon>
        <taxon>Tracheophyta</taxon>
        <taxon>Spermatophyta</taxon>
        <taxon>Magnoliopsida</taxon>
        <taxon>Liliopsida</taxon>
        <taxon>Poales</taxon>
        <taxon>Poaceae</taxon>
        <taxon>PACMAD clade</taxon>
        <taxon>Panicoideae</taxon>
        <taxon>Panicodae</taxon>
        <taxon>Paniceae</taxon>
        <taxon>Melinidinae</taxon>
        <taxon>Urochloa</taxon>
    </lineage>
</organism>
<protein>
    <recommendedName>
        <fullName evidence="14">Transposase</fullName>
    </recommendedName>
</protein>
<dbReference type="PANTHER" id="PTHR22930">
    <property type="match status" value="1"/>
</dbReference>
<dbReference type="InterPro" id="IPR045249">
    <property type="entry name" value="HARBI1-like"/>
</dbReference>
<evidence type="ECO:0000313" key="12">
    <source>
        <dbReference type="EMBL" id="CAL5004389.1"/>
    </source>
</evidence>
<dbReference type="Pfam" id="PF13359">
    <property type="entry name" value="DDE_Tnp_4"/>
    <property type="match status" value="1"/>
</dbReference>
<comment type="similarity">
    <text evidence="3">Belongs to the HARBI1 family.</text>
</comment>
<evidence type="ECO:0008006" key="14">
    <source>
        <dbReference type="Google" id="ProtNLM"/>
    </source>
</evidence>
<feature type="domain" description="Myb/SANT-like" evidence="9">
    <location>
        <begin position="370"/>
        <end position="465"/>
    </location>
</feature>
<keyword evidence="7" id="KW-0539">Nucleus</keyword>
<dbReference type="GO" id="GO:0046872">
    <property type="term" value="F:metal ion binding"/>
    <property type="evidence" value="ECO:0007669"/>
    <property type="project" value="UniProtKB-KW"/>
</dbReference>
<evidence type="ECO:0000256" key="5">
    <source>
        <dbReference type="ARBA" id="ARBA00022723"/>
    </source>
</evidence>
<reference evidence="12" key="1">
    <citation type="submission" date="2024-10" db="EMBL/GenBank/DDBJ databases">
        <authorList>
            <person name="Ryan C."/>
        </authorList>
    </citation>
    <scope>NUCLEOTIDE SEQUENCE [LARGE SCALE GENOMIC DNA]</scope>
</reference>
<evidence type="ECO:0000256" key="6">
    <source>
        <dbReference type="ARBA" id="ARBA00022801"/>
    </source>
</evidence>
<dbReference type="Pfam" id="PF12776">
    <property type="entry name" value="Myb_DNA-bind_3"/>
    <property type="match status" value="1"/>
</dbReference>
<dbReference type="InterPro" id="IPR024752">
    <property type="entry name" value="Myb/SANT-like_dom"/>
</dbReference>
<dbReference type="PANTHER" id="PTHR22930:SF281">
    <property type="entry name" value="NUCLEASE"/>
    <property type="match status" value="1"/>
</dbReference>
<dbReference type="Proteomes" id="UP001497457">
    <property type="component" value="Chromosome 26rd"/>
</dbReference>
<sequence length="617" mass="70951">MSDLELVSYITEENKRRKKRRIVLTKLYFESVVLGYAYLSSQRAPRNLGCFSSDEQRHNNRKYLLKEMYDGYEVTCYDKLRLTKRNFHDLCAILRERCGLRDSVYISVEEKVAMFLLVVGHGIKLRMLRGTYKRFLETISRHFSDVLTAILYLSVEFIKLPDPSTQPPDDYKWKWFGNALGALDGCHVDVCVPLADQGRYRNRKQQITTNMKFLYVLPGWEGSTSDSRVLRDAMSRQDGFVVPKGKYYLVDAGYTNGPGFLAPFRSTRYHLKEWASSQQQPKTSKELYNLRHSHARNVVERTFGLAKKKWAILRTENFFGIKDQIRIINACCVLHNFVRDRQHHMDDLLLQEVDDDTMAASRGSKRVYLTWTDEMDAALLAVLVEHHNNGDHAQNGWKPHVYNAAIRNVREKCGVEITKDNIAARCKTFDKHYEIISKILAQSGFGWDWDNDRLLIDSDDVWNRYVEANKTATCYKTKVVKNWDAISTIYSKDHANGEGAQTGAESAQVPPEQGDHASPDLPQKRQQTGEAILSLLGDMKTSFNDSLKSTEPLPVPSVTPPAEIFATLQTIPDLARCDMLKSYGKLILSERLFQALMELPMDMRKEWLLMLNEKNGN</sequence>
<evidence type="ECO:0000256" key="2">
    <source>
        <dbReference type="ARBA" id="ARBA00004123"/>
    </source>
</evidence>
<evidence type="ECO:0000256" key="8">
    <source>
        <dbReference type="SAM" id="MobiDB-lite"/>
    </source>
</evidence>
<feature type="domain" description="DDE Tnp4" evidence="10">
    <location>
        <begin position="184"/>
        <end position="336"/>
    </location>
</feature>
<dbReference type="GO" id="GO:0005634">
    <property type="term" value="C:nucleus"/>
    <property type="evidence" value="ECO:0007669"/>
    <property type="project" value="UniProtKB-SubCell"/>
</dbReference>
<evidence type="ECO:0000256" key="3">
    <source>
        <dbReference type="ARBA" id="ARBA00006958"/>
    </source>
</evidence>
<evidence type="ECO:0000313" key="13">
    <source>
        <dbReference type="Proteomes" id="UP001497457"/>
    </source>
</evidence>
<proteinExistence type="inferred from homology"/>
<feature type="domain" description="DUF8040" evidence="11">
    <location>
        <begin position="63"/>
        <end position="151"/>
    </location>
</feature>
<keyword evidence="5" id="KW-0479">Metal-binding</keyword>
<evidence type="ECO:0000256" key="1">
    <source>
        <dbReference type="ARBA" id="ARBA00001968"/>
    </source>
</evidence>